<dbReference type="PANTHER" id="PTHR35526:SF3">
    <property type="entry name" value="ANTI-SIGMA-F FACTOR RSBW"/>
    <property type="match status" value="1"/>
</dbReference>
<keyword evidence="1" id="KW-0808">Transferase</keyword>
<dbReference type="RefSeq" id="WP_160820844.1">
    <property type="nucleotide sequence ID" value="NZ_JBHSXE010000001.1"/>
</dbReference>
<accession>A0ABW2CFU4</accession>
<keyword evidence="1" id="KW-0723">Serine/threonine-protein kinase</keyword>
<evidence type="ECO:0000259" key="2">
    <source>
        <dbReference type="Pfam" id="PF02518"/>
    </source>
</evidence>
<keyword evidence="3" id="KW-0547">Nucleotide-binding</keyword>
<keyword evidence="1" id="KW-0418">Kinase</keyword>
<dbReference type="GO" id="GO:0005524">
    <property type="term" value="F:ATP binding"/>
    <property type="evidence" value="ECO:0007669"/>
    <property type="project" value="UniProtKB-KW"/>
</dbReference>
<evidence type="ECO:0000313" key="3">
    <source>
        <dbReference type="EMBL" id="MFC6880564.1"/>
    </source>
</evidence>
<gene>
    <name evidence="3" type="ORF">ACFQKB_12405</name>
</gene>
<reference evidence="4" key="1">
    <citation type="journal article" date="2019" name="Int. J. Syst. Evol. Microbiol.">
        <title>The Global Catalogue of Microorganisms (GCM) 10K type strain sequencing project: providing services to taxonomists for standard genome sequencing and annotation.</title>
        <authorList>
            <consortium name="The Broad Institute Genomics Platform"/>
            <consortium name="The Broad Institute Genome Sequencing Center for Infectious Disease"/>
            <person name="Wu L."/>
            <person name="Ma J."/>
        </authorList>
    </citation>
    <scope>NUCLEOTIDE SEQUENCE [LARGE SCALE GENOMIC DNA]</scope>
    <source>
        <strain evidence="4">JCM 3369</strain>
    </source>
</reference>
<organism evidence="3 4">
    <name type="scientific">Actinomadura yumaensis</name>
    <dbReference type="NCBI Taxonomy" id="111807"/>
    <lineage>
        <taxon>Bacteria</taxon>
        <taxon>Bacillati</taxon>
        <taxon>Actinomycetota</taxon>
        <taxon>Actinomycetes</taxon>
        <taxon>Streptosporangiales</taxon>
        <taxon>Thermomonosporaceae</taxon>
        <taxon>Actinomadura</taxon>
    </lineage>
</organism>
<dbReference type="EMBL" id="JBHSXS010000005">
    <property type="protein sequence ID" value="MFC6880564.1"/>
    <property type="molecule type" value="Genomic_DNA"/>
</dbReference>
<evidence type="ECO:0000256" key="1">
    <source>
        <dbReference type="ARBA" id="ARBA00022527"/>
    </source>
</evidence>
<comment type="caution">
    <text evidence="3">The sequence shown here is derived from an EMBL/GenBank/DDBJ whole genome shotgun (WGS) entry which is preliminary data.</text>
</comment>
<proteinExistence type="predicted"/>
<dbReference type="InterPro" id="IPR036890">
    <property type="entry name" value="HATPase_C_sf"/>
</dbReference>
<evidence type="ECO:0000313" key="4">
    <source>
        <dbReference type="Proteomes" id="UP001596380"/>
    </source>
</evidence>
<dbReference type="PANTHER" id="PTHR35526">
    <property type="entry name" value="ANTI-SIGMA-F FACTOR RSBW-RELATED"/>
    <property type="match status" value="1"/>
</dbReference>
<name>A0ABW2CFU4_9ACTN</name>
<dbReference type="SUPFAM" id="SSF55874">
    <property type="entry name" value="ATPase domain of HSP90 chaperone/DNA topoisomerase II/histidine kinase"/>
    <property type="match status" value="1"/>
</dbReference>
<dbReference type="InterPro" id="IPR003594">
    <property type="entry name" value="HATPase_dom"/>
</dbReference>
<protein>
    <submittedName>
        <fullName evidence="3">ATP-binding protein</fullName>
    </submittedName>
</protein>
<dbReference type="Pfam" id="PF02518">
    <property type="entry name" value="HATPase_c"/>
    <property type="match status" value="1"/>
</dbReference>
<dbReference type="Proteomes" id="UP001596380">
    <property type="component" value="Unassembled WGS sequence"/>
</dbReference>
<dbReference type="Gene3D" id="3.30.565.10">
    <property type="entry name" value="Histidine kinase-like ATPase, C-terminal domain"/>
    <property type="match status" value="1"/>
</dbReference>
<dbReference type="CDD" id="cd16936">
    <property type="entry name" value="HATPase_RsbW-like"/>
    <property type="match status" value="1"/>
</dbReference>
<keyword evidence="4" id="KW-1185">Reference proteome</keyword>
<dbReference type="InterPro" id="IPR050267">
    <property type="entry name" value="Anti-sigma-factor_SerPK"/>
</dbReference>
<sequence length="173" mass="18395">MNSTIGAGGVMFVMITTTLGVDAESPCVLEWRALPSASTPGTVRLLLEQRLAGRGLLSALGGRADDLYLVTSELVTNACEETPHAEIVYRATLGREGVWIGVWDGSDEIPCEPPGVRELSFEELDAMPEGQVEHGRGLELVAGLAAVRGVTVTPPHGKWVWAEVPYPDGSTGR</sequence>
<feature type="domain" description="Histidine kinase/HSP90-like ATPase" evidence="2">
    <location>
        <begin position="63"/>
        <end position="166"/>
    </location>
</feature>
<keyword evidence="3" id="KW-0067">ATP-binding</keyword>